<proteinExistence type="predicted"/>
<name>A0A7J7SXE7_RHIFE</name>
<reference evidence="1 2" key="1">
    <citation type="journal article" date="2020" name="Nature">
        <title>Six reference-quality genomes reveal evolution of bat adaptations.</title>
        <authorList>
            <person name="Jebb D."/>
            <person name="Huang Z."/>
            <person name="Pippel M."/>
            <person name="Hughes G.M."/>
            <person name="Lavrichenko K."/>
            <person name="Devanna P."/>
            <person name="Winkler S."/>
            <person name="Jermiin L.S."/>
            <person name="Skirmuntt E.C."/>
            <person name="Katzourakis A."/>
            <person name="Burkitt-Gray L."/>
            <person name="Ray D.A."/>
            <person name="Sullivan K.A.M."/>
            <person name="Roscito J.G."/>
            <person name="Kirilenko B.M."/>
            <person name="Davalos L.M."/>
            <person name="Corthals A.P."/>
            <person name="Power M.L."/>
            <person name="Jones G."/>
            <person name="Ransome R.D."/>
            <person name="Dechmann D.K.N."/>
            <person name="Locatelli A.G."/>
            <person name="Puechmaille S.J."/>
            <person name="Fedrigo O."/>
            <person name="Jarvis E.D."/>
            <person name="Hiller M."/>
            <person name="Vernes S.C."/>
            <person name="Myers E.W."/>
            <person name="Teeling E.C."/>
        </authorList>
    </citation>
    <scope>NUCLEOTIDE SEQUENCE [LARGE SCALE GENOMIC DNA]</scope>
    <source>
        <strain evidence="1">MRhiFer1</strain>
        <tissue evidence="1">Lung</tissue>
    </source>
</reference>
<evidence type="ECO:0000313" key="1">
    <source>
        <dbReference type="EMBL" id="KAF6293106.1"/>
    </source>
</evidence>
<organism evidence="1 2">
    <name type="scientific">Rhinolophus ferrumequinum</name>
    <name type="common">Greater horseshoe bat</name>
    <dbReference type="NCBI Taxonomy" id="59479"/>
    <lineage>
        <taxon>Eukaryota</taxon>
        <taxon>Metazoa</taxon>
        <taxon>Chordata</taxon>
        <taxon>Craniata</taxon>
        <taxon>Vertebrata</taxon>
        <taxon>Euteleostomi</taxon>
        <taxon>Mammalia</taxon>
        <taxon>Eutheria</taxon>
        <taxon>Laurasiatheria</taxon>
        <taxon>Chiroptera</taxon>
        <taxon>Yinpterochiroptera</taxon>
        <taxon>Rhinolophoidea</taxon>
        <taxon>Rhinolophidae</taxon>
        <taxon>Rhinolophinae</taxon>
        <taxon>Rhinolophus</taxon>
    </lineage>
</organism>
<dbReference type="AlphaFoldDB" id="A0A7J7SXE7"/>
<protein>
    <submittedName>
        <fullName evidence="1">Uncharacterized protein</fullName>
    </submittedName>
</protein>
<dbReference type="EMBL" id="JACAGC010000021">
    <property type="protein sequence ID" value="KAF6293106.1"/>
    <property type="molecule type" value="Genomic_DNA"/>
</dbReference>
<sequence>MTVRTHDTQNSTYLLSTTRVLSTLETAMQFQWQRLPKSTACCLDYSLENGDNPTPCPALPSTRKRSSEGCRKVLGGRMGHCAAVSLCGAGTLHPSPAWGPRAPNSERPRAGVVPPCHTQHRPHMPQLQEMVGVCDYKTRALFAFCQWTVHWSIMGRTTSRASENERPHVVWES</sequence>
<evidence type="ECO:0000313" key="2">
    <source>
        <dbReference type="Proteomes" id="UP000585614"/>
    </source>
</evidence>
<dbReference type="Proteomes" id="UP000585614">
    <property type="component" value="Unassembled WGS sequence"/>
</dbReference>
<gene>
    <name evidence="1" type="ORF">mRhiFer1_009017</name>
</gene>
<comment type="caution">
    <text evidence="1">The sequence shown here is derived from an EMBL/GenBank/DDBJ whole genome shotgun (WGS) entry which is preliminary data.</text>
</comment>
<accession>A0A7J7SXE7</accession>